<dbReference type="CDD" id="cd07197">
    <property type="entry name" value="nitrilase"/>
    <property type="match status" value="1"/>
</dbReference>
<protein>
    <submittedName>
        <fullName evidence="2">Carbon-nitrogen hydrolase family protein</fullName>
    </submittedName>
</protein>
<dbReference type="GeneID" id="89473217"/>
<keyword evidence="2" id="KW-0378">Hydrolase</keyword>
<dbReference type="PROSITE" id="PS50263">
    <property type="entry name" value="CN_HYDROLASE"/>
    <property type="match status" value="1"/>
</dbReference>
<evidence type="ECO:0000313" key="3">
    <source>
        <dbReference type="Proteomes" id="UP001306592"/>
    </source>
</evidence>
<name>A0ABU8DEC5_ERWAP</name>
<evidence type="ECO:0000313" key="2">
    <source>
        <dbReference type="EMBL" id="MEI2681845.1"/>
    </source>
</evidence>
<proteinExistence type="predicted"/>
<dbReference type="Proteomes" id="UP001306592">
    <property type="component" value="Unassembled WGS sequence"/>
</dbReference>
<feature type="domain" description="CN hydrolase" evidence="1">
    <location>
        <begin position="4"/>
        <end position="236"/>
    </location>
</feature>
<reference evidence="2 3" key="1">
    <citation type="submission" date="2024-02" db="EMBL/GenBank/DDBJ databases">
        <title>First report Erwinia aphidicola in onion in Chile.</title>
        <authorList>
            <person name="Valenzuela M."/>
            <person name="Pena M."/>
            <person name="Dutta B."/>
        </authorList>
    </citation>
    <scope>NUCLEOTIDE SEQUENCE [LARGE SCALE GENOMIC DNA]</scope>
    <source>
        <strain evidence="2 3">QCJ3A</strain>
    </source>
</reference>
<dbReference type="SUPFAM" id="SSF56317">
    <property type="entry name" value="Carbon-nitrogen hydrolase"/>
    <property type="match status" value="1"/>
</dbReference>
<sequence>MSSWTIAAAQSGSRPGDIAWNLQHHLEFVRYAAVHHVDLLMFPELSLTGYELPLMAKLAMSTDDPRLQAFADAAQEHQMGISIGLPLQSGKNVRLSALTFLPDGTRLAYSKRNLFGPEQQIFTRGEALPLFGYQHHHVAIAICADISVEEYARDAAHRGADLYATSVLVSENGYETDCEYLARWSREYKMAIVMANHAWPSGGYICAGKSAFWDQSGRQVVRGGEGEQLIVARRNASHWQGEAHPLPCPSNL</sequence>
<dbReference type="Gene3D" id="3.60.110.10">
    <property type="entry name" value="Carbon-nitrogen hydrolase"/>
    <property type="match status" value="1"/>
</dbReference>
<dbReference type="Pfam" id="PF00795">
    <property type="entry name" value="CN_hydrolase"/>
    <property type="match status" value="1"/>
</dbReference>
<dbReference type="InterPro" id="IPR003010">
    <property type="entry name" value="C-N_Hydrolase"/>
</dbReference>
<dbReference type="GO" id="GO:0016787">
    <property type="term" value="F:hydrolase activity"/>
    <property type="evidence" value="ECO:0007669"/>
    <property type="project" value="UniProtKB-KW"/>
</dbReference>
<dbReference type="RefSeq" id="WP_048915846.1">
    <property type="nucleotide sequence ID" value="NZ_CP142210.1"/>
</dbReference>
<keyword evidence="3" id="KW-1185">Reference proteome</keyword>
<comment type="caution">
    <text evidence="2">The sequence shown here is derived from an EMBL/GenBank/DDBJ whole genome shotgun (WGS) entry which is preliminary data.</text>
</comment>
<evidence type="ECO:0000259" key="1">
    <source>
        <dbReference type="PROSITE" id="PS50263"/>
    </source>
</evidence>
<dbReference type="PANTHER" id="PTHR23088:SF27">
    <property type="entry name" value="DEAMINATED GLUTATHIONE AMIDASE"/>
    <property type="match status" value="1"/>
</dbReference>
<dbReference type="EMBL" id="JBANEI010000005">
    <property type="protein sequence ID" value="MEI2681845.1"/>
    <property type="molecule type" value="Genomic_DNA"/>
</dbReference>
<gene>
    <name evidence="2" type="ORF">V8N49_09255</name>
</gene>
<dbReference type="InterPro" id="IPR036526">
    <property type="entry name" value="C-N_Hydrolase_sf"/>
</dbReference>
<organism evidence="2 3">
    <name type="scientific">Erwinia aphidicola</name>
    <dbReference type="NCBI Taxonomy" id="68334"/>
    <lineage>
        <taxon>Bacteria</taxon>
        <taxon>Pseudomonadati</taxon>
        <taxon>Pseudomonadota</taxon>
        <taxon>Gammaproteobacteria</taxon>
        <taxon>Enterobacterales</taxon>
        <taxon>Erwiniaceae</taxon>
        <taxon>Erwinia</taxon>
    </lineage>
</organism>
<dbReference type="PANTHER" id="PTHR23088">
    <property type="entry name" value="NITRILASE-RELATED"/>
    <property type="match status" value="1"/>
</dbReference>
<accession>A0ABU8DEC5</accession>